<gene>
    <name evidence="2" type="ORF">COY09_00215</name>
</gene>
<keyword evidence="1" id="KW-0812">Transmembrane</keyword>
<comment type="caution">
    <text evidence="2">The sequence shown here is derived from an EMBL/GenBank/DDBJ whole genome shotgun (WGS) entry which is preliminary data.</text>
</comment>
<sequence length="75" mass="8362">MSHDILPQKTLLQSPMKVIKQKIVSGMSILLAIILTCVLISLGEYILFDLNRLVNPAYDVCGQYGVTKPQPVPMY</sequence>
<dbReference type="AlphaFoldDB" id="A0A2M7UKD1"/>
<evidence type="ECO:0000313" key="3">
    <source>
        <dbReference type="Proteomes" id="UP000231071"/>
    </source>
</evidence>
<keyword evidence="1" id="KW-1133">Transmembrane helix</keyword>
<reference evidence="3" key="1">
    <citation type="submission" date="2017-09" db="EMBL/GenBank/DDBJ databases">
        <title>Depth-based differentiation of microbial function through sediment-hosted aquifers and enrichment of novel symbionts in the deep terrestrial subsurface.</title>
        <authorList>
            <person name="Probst A.J."/>
            <person name="Ladd B."/>
            <person name="Jarett J.K."/>
            <person name="Geller-Mcgrath D.E."/>
            <person name="Sieber C.M.K."/>
            <person name="Emerson J.B."/>
            <person name="Anantharaman K."/>
            <person name="Thomas B.C."/>
            <person name="Malmstrom R."/>
            <person name="Stieglmeier M."/>
            <person name="Klingl A."/>
            <person name="Woyke T."/>
            <person name="Ryan C.M."/>
            <person name="Banfield J.F."/>
        </authorList>
    </citation>
    <scope>NUCLEOTIDE SEQUENCE [LARGE SCALE GENOMIC DNA]</scope>
</reference>
<evidence type="ECO:0000256" key="1">
    <source>
        <dbReference type="SAM" id="Phobius"/>
    </source>
</evidence>
<evidence type="ECO:0000313" key="2">
    <source>
        <dbReference type="EMBL" id="PIZ71679.1"/>
    </source>
</evidence>
<proteinExistence type="predicted"/>
<name>A0A2M7UKD1_9BACT</name>
<accession>A0A2M7UKD1</accession>
<dbReference type="EMBL" id="PFOI01000005">
    <property type="protein sequence ID" value="PIZ71679.1"/>
    <property type="molecule type" value="Genomic_DNA"/>
</dbReference>
<feature type="transmembrane region" description="Helical" evidence="1">
    <location>
        <begin position="23"/>
        <end position="48"/>
    </location>
</feature>
<keyword evidence="1" id="KW-0472">Membrane</keyword>
<protein>
    <submittedName>
        <fullName evidence="2">Uncharacterized protein</fullName>
    </submittedName>
</protein>
<dbReference type="Proteomes" id="UP000231071">
    <property type="component" value="Unassembled WGS sequence"/>
</dbReference>
<organism evidence="2 3">
    <name type="scientific">Candidatus Portnoybacteria bacterium CG_4_10_14_0_2_um_filter_39_11</name>
    <dbReference type="NCBI Taxonomy" id="1974797"/>
    <lineage>
        <taxon>Bacteria</taxon>
        <taxon>Candidatus Portnoyibacteriota</taxon>
    </lineage>
</organism>